<organism evidence="10 11">
    <name type="scientific">Miscanthus lutarioriparius</name>
    <dbReference type="NCBI Taxonomy" id="422564"/>
    <lineage>
        <taxon>Eukaryota</taxon>
        <taxon>Viridiplantae</taxon>
        <taxon>Streptophyta</taxon>
        <taxon>Embryophyta</taxon>
        <taxon>Tracheophyta</taxon>
        <taxon>Spermatophyta</taxon>
        <taxon>Magnoliopsida</taxon>
        <taxon>Liliopsida</taxon>
        <taxon>Poales</taxon>
        <taxon>Poaceae</taxon>
        <taxon>PACMAD clade</taxon>
        <taxon>Panicoideae</taxon>
        <taxon>Andropogonodae</taxon>
        <taxon>Andropogoneae</taxon>
        <taxon>Saccharinae</taxon>
        <taxon>Miscanthus</taxon>
    </lineage>
</organism>
<name>A0A811NQ62_9POAL</name>
<dbReference type="OrthoDB" id="426718at2759"/>
<evidence type="ECO:0000256" key="3">
    <source>
        <dbReference type="ARBA" id="ARBA00022490"/>
    </source>
</evidence>
<evidence type="ECO:0000256" key="4">
    <source>
        <dbReference type="ARBA" id="ARBA00022821"/>
    </source>
</evidence>
<feature type="domain" description="Malonyl-CoA decarboxylase C-terminal" evidence="7">
    <location>
        <begin position="85"/>
        <end position="363"/>
    </location>
</feature>
<evidence type="ECO:0000256" key="1">
    <source>
        <dbReference type="ARBA" id="ARBA00004123"/>
    </source>
</evidence>
<protein>
    <recommendedName>
        <fullName evidence="12">Malonyl-CoA decarboxylase</fullName>
    </recommendedName>
</protein>
<evidence type="ECO:0000256" key="5">
    <source>
        <dbReference type="ARBA" id="ARBA00023242"/>
    </source>
</evidence>
<dbReference type="GO" id="GO:0005782">
    <property type="term" value="C:peroxisomal matrix"/>
    <property type="evidence" value="ECO:0007669"/>
    <property type="project" value="TreeGrafter"/>
</dbReference>
<evidence type="ECO:0008006" key="12">
    <source>
        <dbReference type="Google" id="ProtNLM"/>
    </source>
</evidence>
<dbReference type="InterPro" id="IPR007956">
    <property type="entry name" value="Malonyl_CoA_deC_C"/>
</dbReference>
<evidence type="ECO:0000313" key="10">
    <source>
        <dbReference type="EMBL" id="CAD6225070.1"/>
    </source>
</evidence>
<dbReference type="InterPro" id="IPR042303">
    <property type="entry name" value="Malonyl_CoA_deC_C_sf"/>
</dbReference>
<evidence type="ECO:0000259" key="8">
    <source>
        <dbReference type="Pfam" id="PF17408"/>
    </source>
</evidence>
<evidence type="ECO:0000259" key="7">
    <source>
        <dbReference type="Pfam" id="PF05292"/>
    </source>
</evidence>
<dbReference type="InterPro" id="IPR002921">
    <property type="entry name" value="Fungal_lipase-type"/>
</dbReference>
<gene>
    <name evidence="10" type="ORF">NCGR_LOCUS17234</name>
</gene>
<feature type="domain" description="Fungal lipase-type" evidence="6">
    <location>
        <begin position="526"/>
        <end position="583"/>
    </location>
</feature>
<keyword evidence="11" id="KW-1185">Reference proteome</keyword>
<evidence type="ECO:0000259" key="9">
    <source>
        <dbReference type="Pfam" id="PF18117"/>
    </source>
</evidence>
<dbReference type="GO" id="GO:2001294">
    <property type="term" value="P:malonyl-CoA catabolic process"/>
    <property type="evidence" value="ECO:0007669"/>
    <property type="project" value="TreeGrafter"/>
</dbReference>
<dbReference type="EMBL" id="CAJGYO010000004">
    <property type="protein sequence ID" value="CAD6225070.1"/>
    <property type="molecule type" value="Genomic_DNA"/>
</dbReference>
<dbReference type="GO" id="GO:0050080">
    <property type="term" value="F:malonyl-CoA decarboxylase activity"/>
    <property type="evidence" value="ECO:0007669"/>
    <property type="project" value="InterPro"/>
</dbReference>
<reference evidence="10" key="1">
    <citation type="submission" date="2020-10" db="EMBL/GenBank/DDBJ databases">
        <authorList>
            <person name="Han B."/>
            <person name="Lu T."/>
            <person name="Zhao Q."/>
            <person name="Huang X."/>
            <person name="Zhao Y."/>
        </authorList>
    </citation>
    <scope>NUCLEOTIDE SEQUENCE</scope>
</reference>
<evidence type="ECO:0000259" key="6">
    <source>
        <dbReference type="Pfam" id="PF01764"/>
    </source>
</evidence>
<dbReference type="SUPFAM" id="SSF53474">
    <property type="entry name" value="alpha/beta-Hydrolases"/>
    <property type="match status" value="1"/>
</dbReference>
<dbReference type="InterPro" id="IPR038351">
    <property type="entry name" value="MCD_N_sf"/>
</dbReference>
<dbReference type="GO" id="GO:0006952">
    <property type="term" value="P:defense response"/>
    <property type="evidence" value="ECO:0007669"/>
    <property type="project" value="UniProtKB-KW"/>
</dbReference>
<dbReference type="Gene3D" id="1.20.140.90">
    <property type="entry name" value="Malonyl-CoA decarboxylase, oligemerization domain"/>
    <property type="match status" value="1"/>
</dbReference>
<comment type="subcellular location">
    <subcellularLocation>
        <location evidence="2">Cytoplasm</location>
    </subcellularLocation>
    <subcellularLocation>
        <location evidence="1">Nucleus</location>
    </subcellularLocation>
</comment>
<dbReference type="InterPro" id="IPR041266">
    <property type="entry name" value="EDS1_EP"/>
</dbReference>
<dbReference type="PANTHER" id="PTHR28641">
    <property type="match status" value="1"/>
</dbReference>
<dbReference type="GO" id="GO:0005759">
    <property type="term" value="C:mitochondrial matrix"/>
    <property type="evidence" value="ECO:0007669"/>
    <property type="project" value="TreeGrafter"/>
</dbReference>
<dbReference type="PANTHER" id="PTHR28641:SF1">
    <property type="entry name" value="MALONYL-COA DECARBOXYLASE, MITOCHONDRIAL"/>
    <property type="match status" value="1"/>
</dbReference>
<feature type="domain" description="Malonyl-CoA decarboxylase N-terminal" evidence="8">
    <location>
        <begin position="17"/>
        <end position="80"/>
    </location>
</feature>
<dbReference type="Pfam" id="PF18117">
    <property type="entry name" value="EDS1_EP"/>
    <property type="match status" value="1"/>
</dbReference>
<dbReference type="InterPro" id="IPR029058">
    <property type="entry name" value="AB_hydrolase_fold"/>
</dbReference>
<dbReference type="GO" id="GO:0005634">
    <property type="term" value="C:nucleus"/>
    <property type="evidence" value="ECO:0007669"/>
    <property type="project" value="UniProtKB-SubCell"/>
</dbReference>
<dbReference type="InterPro" id="IPR035372">
    <property type="entry name" value="MCD_N"/>
</dbReference>
<proteinExistence type="predicted"/>
<dbReference type="GO" id="GO:0006085">
    <property type="term" value="P:acetyl-CoA biosynthetic process"/>
    <property type="evidence" value="ECO:0007669"/>
    <property type="project" value="TreeGrafter"/>
</dbReference>
<dbReference type="Pfam" id="PF01764">
    <property type="entry name" value="Lipase_3"/>
    <property type="match status" value="1"/>
</dbReference>
<dbReference type="Gene3D" id="3.40.630.150">
    <property type="entry name" value="Malonyl-CoA decarboxylase, catalytic domain"/>
    <property type="match status" value="1"/>
</dbReference>
<sequence>MTWRRRGKEGAASALYRMERGLRDALRPRYAGFLEAMNAQPGGLKLLAVLRADLLALLGEENAPALRALDSYLKEKLVTWLSPAALTLHQITWDDPASLLEKIVAYEAVHPIRNLIDLKRRLGIGRRCFGYFHPAIPGEPLIFIEVALLKDMAASIQEVLWDDPPAPESEASRALFYSISSTQPGLSGINLGKFLLKRVIDMLRRDMPSVQIFATLSPIPGFMQWLLAKLASQIKLSEAESQEGNSLGACSTFKESILLPEEERMIHDAIEQADGKQGIELLQDILKSRQWVKSDKLSAALKLPLMRLCARYLAREKKRGKALDAVANFHLQNGAMIERINWMADQSEKGIQQSGGIMVNYLYRFENIEEYALSYSSSGLIHSSPSLSEYLEGKNNFDTASFSTQCSLYMNLPLPMPTDSAPPSASASLSEDDRLLIAHCAALSFPSSSPTATATATAAAASPSASFQVHHASHPYPCAAFAFPPSWSAADWMGGDGGRPPFGDAEVDPALFPSLRAVGSGIPARTNAAFLRAFRQLLDGSTLQSEVSRAVAEEKRLVFTGHSSGGSIATLAAIWFLEKCTRRGSLDPQQQLLDAAARSLSAHRQYEPIKECMQDIICVDYLGTISSTVPGRQTDRVAIGSIELSRETILHLSEAAQWEKQRQRNQTKIDESCQKIQEALGSLNEYKRSRELRGVSCYDSFKLQREVHDFDANVRRLVLAGLWDEIVEMLRRRELPDRFEAREEWVSLGTLFRRLVEPLDIANYYRHSKNEGTGSYLSKGRPRRYKYTQNWHEQLQRAPVGSSLESCFWAVVEELQAEMADGRAFEDLRDRVVKLENDAHGWYNSGNLGKDVFLGSSSFVAWWRTLPEQHRSASSIAKLVSL</sequence>
<accession>A0A811NQ62</accession>
<evidence type="ECO:0000313" key="11">
    <source>
        <dbReference type="Proteomes" id="UP000604825"/>
    </source>
</evidence>
<keyword evidence="3" id="KW-0963">Cytoplasm</keyword>
<comment type="caution">
    <text evidence="10">The sequence shown here is derived from an EMBL/GenBank/DDBJ whole genome shotgun (WGS) entry which is preliminary data.</text>
</comment>
<dbReference type="InterPro" id="IPR038917">
    <property type="entry name" value="Malonyl_CoA_deC"/>
</dbReference>
<feature type="domain" description="EDS1 EP" evidence="9">
    <location>
        <begin position="682"/>
        <end position="877"/>
    </location>
</feature>
<dbReference type="FunFam" id="3.40.630.150:FF:000002">
    <property type="entry name" value="malonyl-CoA decarboxylase, mitochondrial"/>
    <property type="match status" value="1"/>
</dbReference>
<dbReference type="Pfam" id="PF17408">
    <property type="entry name" value="MCD_N"/>
    <property type="match status" value="1"/>
</dbReference>
<keyword evidence="5" id="KW-0539">Nucleus</keyword>
<evidence type="ECO:0000256" key="2">
    <source>
        <dbReference type="ARBA" id="ARBA00004496"/>
    </source>
</evidence>
<dbReference type="Pfam" id="PF05292">
    <property type="entry name" value="MCD"/>
    <property type="match status" value="1"/>
</dbReference>
<dbReference type="AlphaFoldDB" id="A0A811NQ62"/>
<dbReference type="Proteomes" id="UP000604825">
    <property type="component" value="Unassembled WGS sequence"/>
</dbReference>
<keyword evidence="4" id="KW-0611">Plant defense</keyword>
<dbReference type="Gene3D" id="3.40.50.1820">
    <property type="entry name" value="alpha/beta hydrolase"/>
    <property type="match status" value="1"/>
</dbReference>
<dbReference type="GO" id="GO:0006633">
    <property type="term" value="P:fatty acid biosynthetic process"/>
    <property type="evidence" value="ECO:0007669"/>
    <property type="project" value="InterPro"/>
</dbReference>